<evidence type="ECO:0000256" key="1">
    <source>
        <dbReference type="SAM" id="Phobius"/>
    </source>
</evidence>
<proteinExistence type="predicted"/>
<dbReference type="STRING" id="57664.SAMN05661003_103109"/>
<sequence length="67" mass="7278">MNRRLFLSCALLTGALLLTAIELLLAKPAQGRPGAYLLLGLTGGALPVLLTLLLRPLLRRRENRDDA</sequence>
<gene>
    <name evidence="2" type="ORF">SAMN05661003_103109</name>
</gene>
<keyword evidence="3" id="KW-1185">Reference proteome</keyword>
<accession>A0A1G6ZSG8</accession>
<feature type="transmembrane region" description="Helical" evidence="1">
    <location>
        <begin position="36"/>
        <end position="54"/>
    </location>
</feature>
<protein>
    <submittedName>
        <fullName evidence="2">Uncharacterized protein</fullName>
    </submittedName>
</protein>
<dbReference type="AlphaFoldDB" id="A0A1G6ZSG8"/>
<keyword evidence="1" id="KW-1133">Transmembrane helix</keyword>
<reference evidence="3" key="1">
    <citation type="submission" date="2016-10" db="EMBL/GenBank/DDBJ databases">
        <authorList>
            <person name="Varghese N."/>
            <person name="Submissions S."/>
        </authorList>
    </citation>
    <scope>NUCLEOTIDE SEQUENCE [LARGE SCALE GENOMIC DNA]</scope>
    <source>
        <strain evidence="3">DSM 8987</strain>
    </source>
</reference>
<evidence type="ECO:0000313" key="3">
    <source>
        <dbReference type="Proteomes" id="UP000243205"/>
    </source>
</evidence>
<name>A0A1G6ZSG8_9BACT</name>
<dbReference type="RefSeq" id="WP_092076679.1">
    <property type="nucleotide sequence ID" value="NZ_FNAQ01000003.1"/>
</dbReference>
<evidence type="ECO:0000313" key="2">
    <source>
        <dbReference type="EMBL" id="SDE05638.1"/>
    </source>
</evidence>
<organism evidence="2 3">
    <name type="scientific">Desulfuromonas thiophila</name>
    <dbReference type="NCBI Taxonomy" id="57664"/>
    <lineage>
        <taxon>Bacteria</taxon>
        <taxon>Pseudomonadati</taxon>
        <taxon>Thermodesulfobacteriota</taxon>
        <taxon>Desulfuromonadia</taxon>
        <taxon>Desulfuromonadales</taxon>
        <taxon>Desulfuromonadaceae</taxon>
        <taxon>Desulfuromonas</taxon>
    </lineage>
</organism>
<dbReference type="EMBL" id="FNAQ01000003">
    <property type="protein sequence ID" value="SDE05638.1"/>
    <property type="molecule type" value="Genomic_DNA"/>
</dbReference>
<keyword evidence="1" id="KW-0472">Membrane</keyword>
<dbReference type="Proteomes" id="UP000243205">
    <property type="component" value="Unassembled WGS sequence"/>
</dbReference>
<keyword evidence="1" id="KW-0812">Transmembrane</keyword>